<dbReference type="Pfam" id="PF07883">
    <property type="entry name" value="Cupin_2"/>
    <property type="match status" value="1"/>
</dbReference>
<dbReference type="InterPro" id="IPR013096">
    <property type="entry name" value="Cupin_2"/>
</dbReference>
<dbReference type="GO" id="GO:0003700">
    <property type="term" value="F:DNA-binding transcription factor activity"/>
    <property type="evidence" value="ECO:0007669"/>
    <property type="project" value="TreeGrafter"/>
</dbReference>
<dbReference type="AlphaFoldDB" id="A0A423JK02"/>
<protein>
    <submittedName>
        <fullName evidence="3">XRE family transcriptional regulator</fullName>
    </submittedName>
</protein>
<reference evidence="3 4" key="1">
    <citation type="submission" date="2016-10" db="EMBL/GenBank/DDBJ databases">
        <title>Comparative genome analysis of multiple Pseudomonas spp. focuses on biocontrol and plant growth promoting traits.</title>
        <authorList>
            <person name="Tao X.-Y."/>
            <person name="Taylor C.G."/>
        </authorList>
    </citation>
    <scope>NUCLEOTIDE SEQUENCE [LARGE SCALE GENOMIC DNA]</scope>
    <source>
        <strain evidence="3 4">38D4</strain>
    </source>
</reference>
<dbReference type="InterPro" id="IPR011051">
    <property type="entry name" value="RmlC_Cupin_sf"/>
</dbReference>
<dbReference type="Proteomes" id="UP000286351">
    <property type="component" value="Unassembled WGS sequence"/>
</dbReference>
<dbReference type="Gene3D" id="1.10.260.40">
    <property type="entry name" value="lambda repressor-like DNA-binding domains"/>
    <property type="match status" value="1"/>
</dbReference>
<dbReference type="GO" id="GO:0003677">
    <property type="term" value="F:DNA binding"/>
    <property type="evidence" value="ECO:0007669"/>
    <property type="project" value="UniProtKB-KW"/>
</dbReference>
<gene>
    <name evidence="3" type="ORF">BK664_15590</name>
</gene>
<dbReference type="InterPro" id="IPR001387">
    <property type="entry name" value="Cro/C1-type_HTH"/>
</dbReference>
<dbReference type="CDD" id="cd00093">
    <property type="entry name" value="HTH_XRE"/>
    <property type="match status" value="1"/>
</dbReference>
<dbReference type="EMBL" id="MOBO01000013">
    <property type="protein sequence ID" value="RON38037.1"/>
    <property type="molecule type" value="Genomic_DNA"/>
</dbReference>
<dbReference type="InterPro" id="IPR014710">
    <property type="entry name" value="RmlC-like_jellyroll"/>
</dbReference>
<sequence>METPGDRIAWGNEIRKLRKARGKTLVELALATGRSPSFLSQLERGNTEISITDLKKLATVLGVTLGWFFTADSKPAAEMGRVVRADSRRRLGGFLDGITEELLSPDIGGMFEMFLSSFAIGAVRPPATPRNTEEELYVISGQFDIWLGRNKYSLKAGDSFRIVRESYRWVNTGDTEVKILWVIAPPTY</sequence>
<dbReference type="SUPFAM" id="SSF47413">
    <property type="entry name" value="lambda repressor-like DNA-binding domains"/>
    <property type="match status" value="1"/>
</dbReference>
<dbReference type="SUPFAM" id="SSF51182">
    <property type="entry name" value="RmlC-like cupins"/>
    <property type="match status" value="1"/>
</dbReference>
<dbReference type="Gene3D" id="2.60.120.10">
    <property type="entry name" value="Jelly Rolls"/>
    <property type="match status" value="1"/>
</dbReference>
<dbReference type="GO" id="GO:0005829">
    <property type="term" value="C:cytosol"/>
    <property type="evidence" value="ECO:0007669"/>
    <property type="project" value="TreeGrafter"/>
</dbReference>
<evidence type="ECO:0000313" key="3">
    <source>
        <dbReference type="EMBL" id="RON38037.1"/>
    </source>
</evidence>
<dbReference type="PROSITE" id="PS50943">
    <property type="entry name" value="HTH_CROC1"/>
    <property type="match status" value="1"/>
</dbReference>
<feature type="domain" description="HTH cro/C1-type" evidence="2">
    <location>
        <begin position="14"/>
        <end position="68"/>
    </location>
</feature>
<proteinExistence type="predicted"/>
<organism evidence="3 4">
    <name type="scientific">Pseudomonas brassicacearum</name>
    <dbReference type="NCBI Taxonomy" id="930166"/>
    <lineage>
        <taxon>Bacteria</taxon>
        <taxon>Pseudomonadati</taxon>
        <taxon>Pseudomonadota</taxon>
        <taxon>Gammaproteobacteria</taxon>
        <taxon>Pseudomonadales</taxon>
        <taxon>Pseudomonadaceae</taxon>
        <taxon>Pseudomonas</taxon>
    </lineage>
</organism>
<dbReference type="PANTHER" id="PTHR46797">
    <property type="entry name" value="HTH-TYPE TRANSCRIPTIONAL REGULATOR"/>
    <property type="match status" value="1"/>
</dbReference>
<evidence type="ECO:0000259" key="2">
    <source>
        <dbReference type="PROSITE" id="PS50943"/>
    </source>
</evidence>
<dbReference type="Pfam" id="PF01381">
    <property type="entry name" value="HTH_3"/>
    <property type="match status" value="1"/>
</dbReference>
<dbReference type="SMART" id="SM00530">
    <property type="entry name" value="HTH_XRE"/>
    <property type="match status" value="1"/>
</dbReference>
<dbReference type="PANTHER" id="PTHR46797:SF2">
    <property type="entry name" value="TRANSCRIPTIONAL REGULATOR"/>
    <property type="match status" value="1"/>
</dbReference>
<dbReference type="InterPro" id="IPR010982">
    <property type="entry name" value="Lambda_DNA-bd_dom_sf"/>
</dbReference>
<evidence type="ECO:0000256" key="1">
    <source>
        <dbReference type="ARBA" id="ARBA00023125"/>
    </source>
</evidence>
<name>A0A423JK02_9PSED</name>
<keyword evidence="1" id="KW-0238">DNA-binding</keyword>
<dbReference type="InterPro" id="IPR050807">
    <property type="entry name" value="TransReg_Diox_bact_type"/>
</dbReference>
<dbReference type="CDD" id="cd02209">
    <property type="entry name" value="cupin_XRE_C"/>
    <property type="match status" value="1"/>
</dbReference>
<accession>A0A423JK02</accession>
<evidence type="ECO:0000313" key="4">
    <source>
        <dbReference type="Proteomes" id="UP000286351"/>
    </source>
</evidence>
<comment type="caution">
    <text evidence="3">The sequence shown here is derived from an EMBL/GenBank/DDBJ whole genome shotgun (WGS) entry which is preliminary data.</text>
</comment>